<gene>
    <name evidence="1" type="ORF">ACBP88_16355</name>
</gene>
<evidence type="ECO:0000313" key="1">
    <source>
        <dbReference type="EMBL" id="MEZ2740988.1"/>
    </source>
</evidence>
<sequence>MNSNATTLDRESLAAAVSNLGEEDLIFLNRLVITRLKELEQAKDSAQVSLFTLADRVEFTTNDGAVKRGFVVRLNKKSISVRTDDAQDWKISPTLLRKIPGSIRVELR</sequence>
<reference evidence="1 2" key="1">
    <citation type="submission" date="2024-08" db="EMBL/GenBank/DDBJ databases">
        <authorList>
            <person name="Feng Z."/>
            <person name="Ronholm J."/>
        </authorList>
    </citation>
    <scope>NUCLEOTIDE SEQUENCE [LARGE SCALE GENOMIC DNA]</scope>
    <source>
        <strain evidence="1 2">4-AB0-8</strain>
    </source>
</reference>
<name>A0ABV4IGL0_9BURK</name>
<evidence type="ECO:0000313" key="2">
    <source>
        <dbReference type="Proteomes" id="UP001567350"/>
    </source>
</evidence>
<organism evidence="1 2">
    <name type="scientific">Comamonas jiangduensis</name>
    <dbReference type="NCBI Taxonomy" id="1194168"/>
    <lineage>
        <taxon>Bacteria</taxon>
        <taxon>Pseudomonadati</taxon>
        <taxon>Pseudomonadota</taxon>
        <taxon>Betaproteobacteria</taxon>
        <taxon>Burkholderiales</taxon>
        <taxon>Comamonadaceae</taxon>
        <taxon>Comamonas</taxon>
    </lineage>
</organism>
<proteinExistence type="predicted"/>
<comment type="caution">
    <text evidence="1">The sequence shown here is derived from an EMBL/GenBank/DDBJ whole genome shotgun (WGS) entry which is preliminary data.</text>
</comment>
<dbReference type="EMBL" id="JBGJLR010000030">
    <property type="protein sequence ID" value="MEZ2740988.1"/>
    <property type="molecule type" value="Genomic_DNA"/>
</dbReference>
<accession>A0ABV4IGL0</accession>
<dbReference type="RefSeq" id="WP_370894190.1">
    <property type="nucleotide sequence ID" value="NZ_JBGJLR010000030.1"/>
</dbReference>
<protein>
    <submittedName>
        <fullName evidence="1">Uncharacterized protein</fullName>
    </submittedName>
</protein>
<keyword evidence="2" id="KW-1185">Reference proteome</keyword>
<dbReference type="Proteomes" id="UP001567350">
    <property type="component" value="Unassembled WGS sequence"/>
</dbReference>